<accession>A0AAD9MHN9</accession>
<dbReference type="EMBL" id="JAQQPM010000008">
    <property type="protein sequence ID" value="KAK2074790.1"/>
    <property type="molecule type" value="Genomic_DNA"/>
</dbReference>
<gene>
    <name evidence="2" type="ORF">P8C59_008971</name>
</gene>
<sequence length="66" mass="7709">MINDDVPTVVRTDIRPQDSDKFCIPMLRQGCPQNPRASRVDVNFASDERPATAREHSTSERRRRRR</sequence>
<evidence type="ECO:0000313" key="3">
    <source>
        <dbReference type="Proteomes" id="UP001217918"/>
    </source>
</evidence>
<proteinExistence type="predicted"/>
<evidence type="ECO:0000256" key="1">
    <source>
        <dbReference type="SAM" id="MobiDB-lite"/>
    </source>
</evidence>
<dbReference type="AlphaFoldDB" id="A0AAD9MHN9"/>
<evidence type="ECO:0000313" key="2">
    <source>
        <dbReference type="EMBL" id="KAK2074790.1"/>
    </source>
</evidence>
<comment type="caution">
    <text evidence="2">The sequence shown here is derived from an EMBL/GenBank/DDBJ whole genome shotgun (WGS) entry which is preliminary data.</text>
</comment>
<dbReference type="Proteomes" id="UP001217918">
    <property type="component" value="Unassembled WGS sequence"/>
</dbReference>
<organism evidence="2 3">
    <name type="scientific">Phyllachora maydis</name>
    <dbReference type="NCBI Taxonomy" id="1825666"/>
    <lineage>
        <taxon>Eukaryota</taxon>
        <taxon>Fungi</taxon>
        <taxon>Dikarya</taxon>
        <taxon>Ascomycota</taxon>
        <taxon>Pezizomycotina</taxon>
        <taxon>Sordariomycetes</taxon>
        <taxon>Sordariomycetidae</taxon>
        <taxon>Phyllachorales</taxon>
        <taxon>Phyllachoraceae</taxon>
        <taxon>Phyllachora</taxon>
    </lineage>
</organism>
<reference evidence="2" key="1">
    <citation type="journal article" date="2023" name="Mol. Plant Microbe Interact.">
        <title>Elucidating the Obligate Nature and Biological Capacity of an Invasive Fungal Corn Pathogen.</title>
        <authorList>
            <person name="MacCready J.S."/>
            <person name="Roggenkamp E.M."/>
            <person name="Gdanetz K."/>
            <person name="Chilvers M.I."/>
        </authorList>
    </citation>
    <scope>NUCLEOTIDE SEQUENCE</scope>
    <source>
        <strain evidence="2">PM02</strain>
    </source>
</reference>
<feature type="compositionally biased region" description="Basic and acidic residues" evidence="1">
    <location>
        <begin position="46"/>
        <end position="60"/>
    </location>
</feature>
<name>A0AAD9MHN9_9PEZI</name>
<keyword evidence="3" id="KW-1185">Reference proteome</keyword>
<protein>
    <submittedName>
        <fullName evidence="2">Uncharacterized protein</fullName>
    </submittedName>
</protein>
<feature type="region of interest" description="Disordered" evidence="1">
    <location>
        <begin position="31"/>
        <end position="66"/>
    </location>
</feature>